<dbReference type="PANTHER" id="PTHR13145:SF0">
    <property type="entry name" value="E3 UBIQUITIN-PROTEIN LIGASE MARCHF6"/>
    <property type="match status" value="1"/>
</dbReference>
<dbReference type="EC" id="2.3.2.27" evidence="4"/>
<protein>
    <recommendedName>
        <fullName evidence="4">RING-type E3 ubiquitin transferase</fullName>
        <ecNumber evidence="4">2.3.2.27</ecNumber>
    </recommendedName>
</protein>
<evidence type="ECO:0000256" key="8">
    <source>
        <dbReference type="ARBA" id="ARBA00022771"/>
    </source>
</evidence>
<feature type="transmembrane region" description="Helical" evidence="15">
    <location>
        <begin position="1125"/>
        <end position="1148"/>
    </location>
</feature>
<feature type="region of interest" description="Disordered" evidence="14">
    <location>
        <begin position="316"/>
        <end position="361"/>
    </location>
</feature>
<evidence type="ECO:0000259" key="16">
    <source>
        <dbReference type="PROSITE" id="PS50089"/>
    </source>
</evidence>
<keyword evidence="6 15" id="KW-0812">Transmembrane</keyword>
<feature type="compositionally biased region" description="Low complexity" evidence="14">
    <location>
        <begin position="331"/>
        <end position="343"/>
    </location>
</feature>
<evidence type="ECO:0000256" key="3">
    <source>
        <dbReference type="ARBA" id="ARBA00004906"/>
    </source>
</evidence>
<dbReference type="InterPro" id="IPR001841">
    <property type="entry name" value="Znf_RING"/>
</dbReference>
<feature type="transmembrane region" description="Helical" evidence="15">
    <location>
        <begin position="121"/>
        <end position="142"/>
    </location>
</feature>
<dbReference type="SMART" id="SM00744">
    <property type="entry name" value="RINGv"/>
    <property type="match status" value="1"/>
</dbReference>
<evidence type="ECO:0000256" key="1">
    <source>
        <dbReference type="ARBA" id="ARBA00000900"/>
    </source>
</evidence>
<keyword evidence="7" id="KW-0479">Metal-binding</keyword>
<dbReference type="Proteomes" id="UP000028524">
    <property type="component" value="Unassembled WGS sequence"/>
</dbReference>
<evidence type="ECO:0000259" key="17">
    <source>
        <dbReference type="PROSITE" id="PS51292"/>
    </source>
</evidence>
<feature type="transmembrane region" description="Helical" evidence="15">
    <location>
        <begin position="758"/>
        <end position="781"/>
    </location>
</feature>
<organism evidence="18 19">
    <name type="scientific">Stachybotrys chlorohalonatus (strain IBT 40285)</name>
    <dbReference type="NCBI Taxonomy" id="1283841"/>
    <lineage>
        <taxon>Eukaryota</taxon>
        <taxon>Fungi</taxon>
        <taxon>Dikarya</taxon>
        <taxon>Ascomycota</taxon>
        <taxon>Pezizomycotina</taxon>
        <taxon>Sordariomycetes</taxon>
        <taxon>Hypocreomycetidae</taxon>
        <taxon>Hypocreales</taxon>
        <taxon>Stachybotryaceae</taxon>
        <taxon>Stachybotrys</taxon>
    </lineage>
</organism>
<keyword evidence="5" id="KW-0808">Transferase</keyword>
<feature type="domain" description="RING-type" evidence="16">
    <location>
        <begin position="40"/>
        <end position="87"/>
    </location>
</feature>
<dbReference type="GO" id="GO:0005789">
    <property type="term" value="C:endoplasmic reticulum membrane"/>
    <property type="evidence" value="ECO:0007669"/>
    <property type="project" value="TreeGrafter"/>
</dbReference>
<feature type="transmembrane region" description="Helical" evidence="15">
    <location>
        <begin position="279"/>
        <end position="298"/>
    </location>
</feature>
<evidence type="ECO:0000256" key="6">
    <source>
        <dbReference type="ARBA" id="ARBA00022692"/>
    </source>
</evidence>
<dbReference type="HOGENOM" id="CLU_001266_0_0_1"/>
<comment type="pathway">
    <text evidence="3">Protein modification; protein ubiquitination.</text>
</comment>
<feature type="transmembrane region" description="Helical" evidence="15">
    <location>
        <begin position="1019"/>
        <end position="1046"/>
    </location>
</feature>
<evidence type="ECO:0000256" key="14">
    <source>
        <dbReference type="SAM" id="MobiDB-lite"/>
    </source>
</evidence>
<evidence type="ECO:0000313" key="19">
    <source>
        <dbReference type="Proteomes" id="UP000028524"/>
    </source>
</evidence>
<evidence type="ECO:0000256" key="15">
    <source>
        <dbReference type="SAM" id="Phobius"/>
    </source>
</evidence>
<dbReference type="Pfam" id="PF25417">
    <property type="entry name" value="DUF7889"/>
    <property type="match status" value="1"/>
</dbReference>
<dbReference type="GO" id="GO:0061630">
    <property type="term" value="F:ubiquitin protein ligase activity"/>
    <property type="evidence" value="ECO:0007669"/>
    <property type="project" value="UniProtKB-EC"/>
</dbReference>
<keyword evidence="10" id="KW-0862">Zinc</keyword>
<feature type="transmembrane region" description="Helical" evidence="15">
    <location>
        <begin position="1455"/>
        <end position="1479"/>
    </location>
</feature>
<evidence type="ECO:0000256" key="4">
    <source>
        <dbReference type="ARBA" id="ARBA00012483"/>
    </source>
</evidence>
<feature type="compositionally biased region" description="Basic and acidic residues" evidence="14">
    <location>
        <begin position="526"/>
        <end position="535"/>
    </location>
</feature>
<keyword evidence="11 15" id="KW-1133">Transmembrane helix</keyword>
<dbReference type="OrthoDB" id="1108038at2759"/>
<dbReference type="PROSITE" id="PS50089">
    <property type="entry name" value="ZF_RING_2"/>
    <property type="match status" value="1"/>
</dbReference>
<feature type="region of interest" description="Disordered" evidence="14">
    <location>
        <begin position="374"/>
        <end position="426"/>
    </location>
</feature>
<dbReference type="CDD" id="cd16702">
    <property type="entry name" value="RING_CH-C4HC3_MARCH6"/>
    <property type="match status" value="1"/>
</dbReference>
<evidence type="ECO:0000256" key="7">
    <source>
        <dbReference type="ARBA" id="ARBA00022723"/>
    </source>
</evidence>
<keyword evidence="8 13" id="KW-0863">Zinc-finger</keyword>
<dbReference type="InterPro" id="IPR011016">
    <property type="entry name" value="Znf_RING-CH"/>
</dbReference>
<feature type="region of interest" description="Disordered" evidence="14">
    <location>
        <begin position="1"/>
        <end position="23"/>
    </location>
</feature>
<keyword evidence="19" id="KW-1185">Reference proteome</keyword>
<feature type="transmembrane region" description="Helical" evidence="15">
    <location>
        <begin position="1397"/>
        <end position="1415"/>
    </location>
</feature>
<feature type="region of interest" description="Disordered" evidence="14">
    <location>
        <begin position="495"/>
        <end position="568"/>
    </location>
</feature>
<feature type="transmembrane region" description="Helical" evidence="15">
    <location>
        <begin position="969"/>
        <end position="987"/>
    </location>
</feature>
<feature type="region of interest" description="Disordered" evidence="14">
    <location>
        <begin position="1660"/>
        <end position="1681"/>
    </location>
</feature>
<dbReference type="Pfam" id="PF12906">
    <property type="entry name" value="RINGv"/>
    <property type="match status" value="1"/>
</dbReference>
<dbReference type="Pfam" id="PF23113">
    <property type="entry name" value="MARCHF6_C"/>
    <property type="match status" value="1"/>
</dbReference>
<dbReference type="InParanoid" id="A0A084QAV5"/>
<feature type="transmembrane region" description="Helical" evidence="15">
    <location>
        <begin position="1513"/>
        <end position="1533"/>
    </location>
</feature>
<feature type="transmembrane region" description="Helical" evidence="15">
    <location>
        <begin position="926"/>
        <end position="945"/>
    </location>
</feature>
<reference evidence="18 19" key="1">
    <citation type="journal article" date="2014" name="BMC Genomics">
        <title>Comparative genome sequencing reveals chemotype-specific gene clusters in the toxigenic black mold Stachybotrys.</title>
        <authorList>
            <person name="Semeiks J."/>
            <person name="Borek D."/>
            <person name="Otwinowski Z."/>
            <person name="Grishin N.V."/>
        </authorList>
    </citation>
    <scope>NUCLEOTIDE SEQUENCE [LARGE SCALE GENOMIC DNA]</scope>
    <source>
        <strain evidence="18 19">IBT 40285</strain>
    </source>
</reference>
<evidence type="ECO:0000256" key="12">
    <source>
        <dbReference type="ARBA" id="ARBA00023136"/>
    </source>
</evidence>
<sequence>MDDTIAEPQLGDLSRATSRGDDRPVTTAKAQLHDAAPAICRICRGEGTSAEPLFYPCKCSGSIKYVHQDCLMEWLSHSQKKHCELCKTSFRFTKLYAPDMPQSLPVHVFIQHMGKYLFRNFLVWMRAAVAISVWVFWLPYFMRSVWAFMFWFSDEGLGTSVISRGSPGHTSDMYFASAMGANGTCPASPLLAPNTTSLAAAEAMLEGLKAPSISDFLLRLLLASLGIPLQTEYTSNTSATHQSSSGLHPSFLSEVAFLRSITKSPTLHRTLVSVLEGQLITVLVILSFILVILVRDYVVQQQPEINMRAAFAGLDDIPQPDPVRVEPEPAPENAPRNAPLALPGAESDAETLDEGDDAQQGSTTWETIDAAASDTTEAQYSTQDVPDSASNPGQRDSNFTAAEATDSSSAFAVEAPSESSDAPSHVSEYLRIYRQADGDPERMQQIADREGIRDRLDYWIGLARRAREDPNPIDDAPGFPSFEDTMMVDNVQARDNAGEGSSTSVPVPREQLHPISSSTSSSDHATAFDRRDRLPPLDAAGHAFMGPDPARPRAVSDGPQPTDAINPLANNSWSFAALDNLAPNDENDIFANDAHPAHATTGVASANNGALDIWQDHAVGPVDNNDSNSSMHDPVHAPEQLEILDAENVPATGASDEASALNPEPAGLVDRVADFMWGGLDEHQVADVQEQAQHQDEDAHDDPWLDIPADDAAEDQVQADVGGEVDAVPGADAEAIEDMDDFEGVAELIGMRGPIAGLFQNAIFCSVLVSVTIFACIFIPYNVGRVTVWIMANPMRLLRMLFELSKLVQDAAILVGGLTSWCALNLVDIVTSFVGGFIGAQVLAARKASWVLWTRAGSRVMSYALMDFPTSAVEVRNFSAISHEALLVVKANIRASLQAVQNGFSLLFGGGIIETSTAIGNLSKNLLAHLATLWAFVLSPSSWVIDLGEPENTAPTDPELAYWPGLDRFWAILAGYLTVFVIGAMYLKRGSPFARGNALQNWEAGVIDSLHQASGIMKVILIISIEMLVFPLYCGLLLDAGLLPLFENATFKSRMLFTYNYPLTSVFVHWFIGTGYMFHFALFVSMCRKIMRPGVLYFIRDPDDPEFHPVRDVLERNLATQLRKILFSAFVYGALVIVCLGGVVWGLSFTIPSVLPIHYSSNEPILEFPVDLLFYNFLLPFVVKVFKPSRGLQIMYTWWFRRCARGLRLTFFLFGERRIDEEGTLRLAEDSPHRNLLPFRRFFLELDDNNRVIPKTWRDTWEGGNDKPVQHTSRRAMKAYRRAKGDLVDSGQLVHDGRFVRAPASDRIKIPKGRKVFLPVSERNHRKDGNPETDLYASSQYEMVYIPPHFRARIFVFIMFLWLFAAFTGVGFTIIPLVFGRKIFQELIPADVRTNDVYAFSIGVCLLGSVAYCILHWQMLWAKIKGWVDTARQAAAEQNTWRFLKSASFQGLKLAYAYFFLLVVFPLLISVCMELYILMPLHTHINPPTAASIQAARDEGGNSGRHTIRITQAWTLGLLYLNLAYQTIVYLLPGSRLATAARVVMLRGWLRPQVSVLTRAFIVPGLGIAAVAIFGPPMMTSFLIGNGVFSTGQPIVNEAAEAARLAIIYRFAYPAASLLAVLVRNAIGMVKVFQGWTAKIRDEAYLIGERLHNFGAATAGSKRGGGGGSGRAAWRARGARL</sequence>
<evidence type="ECO:0000256" key="2">
    <source>
        <dbReference type="ARBA" id="ARBA00004141"/>
    </source>
</evidence>
<dbReference type="GO" id="GO:0036503">
    <property type="term" value="P:ERAD pathway"/>
    <property type="evidence" value="ECO:0007669"/>
    <property type="project" value="TreeGrafter"/>
</dbReference>
<keyword evidence="9" id="KW-0833">Ubl conjugation pathway</keyword>
<feature type="compositionally biased region" description="Polar residues" evidence="14">
    <location>
        <begin position="374"/>
        <end position="410"/>
    </location>
</feature>
<name>A0A084QAV5_STAC4</name>
<dbReference type="FunFam" id="3.30.40.10:FF:000287">
    <property type="entry name" value="RING finger membrane protein"/>
    <property type="match status" value="1"/>
</dbReference>
<dbReference type="InterPro" id="IPR056521">
    <property type="entry name" value="MARCHF6-like_C"/>
</dbReference>
<proteinExistence type="predicted"/>
<feature type="transmembrane region" description="Helical" evidence="15">
    <location>
        <begin position="1554"/>
        <end position="1574"/>
    </location>
</feature>
<evidence type="ECO:0000256" key="10">
    <source>
        <dbReference type="ARBA" id="ARBA00022833"/>
    </source>
</evidence>
<keyword evidence="12 15" id="KW-0472">Membrane</keyword>
<dbReference type="STRING" id="1283841.A0A084QAV5"/>
<feature type="transmembrane region" description="Helical" evidence="15">
    <location>
        <begin position="1607"/>
        <end position="1627"/>
    </location>
</feature>
<dbReference type="OMA" id="VGTCYMF"/>
<evidence type="ECO:0000256" key="9">
    <source>
        <dbReference type="ARBA" id="ARBA00022786"/>
    </source>
</evidence>
<gene>
    <name evidence="18" type="ORF">S40285_07174</name>
</gene>
<evidence type="ECO:0000256" key="5">
    <source>
        <dbReference type="ARBA" id="ARBA00022679"/>
    </source>
</evidence>
<feature type="transmembrane region" description="Helical" evidence="15">
    <location>
        <begin position="1066"/>
        <end position="1084"/>
    </location>
</feature>
<feature type="transmembrane region" description="Helical" evidence="15">
    <location>
        <begin position="1354"/>
        <end position="1377"/>
    </location>
</feature>
<feature type="transmembrane region" description="Helical" evidence="15">
    <location>
        <begin position="1168"/>
        <end position="1186"/>
    </location>
</feature>
<evidence type="ECO:0000256" key="13">
    <source>
        <dbReference type="PROSITE-ProRule" id="PRU00175"/>
    </source>
</evidence>
<comment type="subcellular location">
    <subcellularLocation>
        <location evidence="2">Membrane</location>
        <topology evidence="2">Multi-pass membrane protein</topology>
    </subcellularLocation>
</comment>
<dbReference type="FunCoup" id="A0A084QAV5">
    <property type="interactions" value="517"/>
</dbReference>
<dbReference type="GO" id="GO:0008270">
    <property type="term" value="F:zinc ion binding"/>
    <property type="evidence" value="ECO:0007669"/>
    <property type="project" value="UniProtKB-KW"/>
</dbReference>
<evidence type="ECO:0000313" key="18">
    <source>
        <dbReference type="EMBL" id="KFA61090.1"/>
    </source>
</evidence>
<dbReference type="InterPro" id="IPR013083">
    <property type="entry name" value="Znf_RING/FYVE/PHD"/>
</dbReference>
<feature type="compositionally biased region" description="Acidic residues" evidence="14">
    <location>
        <begin position="347"/>
        <end position="357"/>
    </location>
</feature>
<dbReference type="PROSITE" id="PS51292">
    <property type="entry name" value="ZF_RING_CH"/>
    <property type="match status" value="1"/>
</dbReference>
<evidence type="ECO:0000256" key="11">
    <source>
        <dbReference type="ARBA" id="ARBA00022989"/>
    </source>
</evidence>
<dbReference type="PANTHER" id="PTHR13145">
    <property type="entry name" value="SSM4 PROTEIN"/>
    <property type="match status" value="1"/>
</dbReference>
<dbReference type="InterPro" id="IPR057211">
    <property type="entry name" value="DUF7889"/>
</dbReference>
<dbReference type="Gene3D" id="3.30.40.10">
    <property type="entry name" value="Zinc/RING finger domain, C3HC4 (zinc finger)"/>
    <property type="match status" value="1"/>
</dbReference>
<comment type="catalytic activity">
    <reaction evidence="1">
        <text>S-ubiquitinyl-[E2 ubiquitin-conjugating enzyme]-L-cysteine + [acceptor protein]-L-lysine = [E2 ubiquitin-conjugating enzyme]-L-cysteine + N(6)-ubiquitinyl-[acceptor protein]-L-lysine.</text>
        <dbReference type="EC" id="2.3.2.27"/>
    </reaction>
</comment>
<dbReference type="SUPFAM" id="SSF57850">
    <property type="entry name" value="RING/U-box"/>
    <property type="match status" value="1"/>
</dbReference>
<feature type="domain" description="RING-CH-type" evidence="17">
    <location>
        <begin position="32"/>
        <end position="93"/>
    </location>
</feature>
<feature type="compositionally biased region" description="Low complexity" evidence="14">
    <location>
        <begin position="1671"/>
        <end position="1681"/>
    </location>
</feature>
<dbReference type="EMBL" id="KL660873">
    <property type="protein sequence ID" value="KFA61090.1"/>
    <property type="molecule type" value="Genomic_DNA"/>
</dbReference>
<accession>A0A084QAV5</accession>